<protein>
    <recommendedName>
        <fullName evidence="2">F-box domain-containing protein</fullName>
    </recommendedName>
</protein>
<keyword evidence="4" id="KW-1185">Reference proteome</keyword>
<organism evidence="3 4">
    <name type="scientific">Lolium multiflorum</name>
    <name type="common">Italian ryegrass</name>
    <name type="synonym">Lolium perenne subsp. multiflorum</name>
    <dbReference type="NCBI Taxonomy" id="4521"/>
    <lineage>
        <taxon>Eukaryota</taxon>
        <taxon>Viridiplantae</taxon>
        <taxon>Streptophyta</taxon>
        <taxon>Embryophyta</taxon>
        <taxon>Tracheophyta</taxon>
        <taxon>Spermatophyta</taxon>
        <taxon>Magnoliopsida</taxon>
        <taxon>Liliopsida</taxon>
        <taxon>Poales</taxon>
        <taxon>Poaceae</taxon>
        <taxon>BOP clade</taxon>
        <taxon>Pooideae</taxon>
        <taxon>Poodae</taxon>
        <taxon>Poeae</taxon>
        <taxon>Poeae Chloroplast Group 2 (Poeae type)</taxon>
        <taxon>Loliodinae</taxon>
        <taxon>Loliinae</taxon>
        <taxon>Lolium</taxon>
    </lineage>
</organism>
<gene>
    <name evidence="3" type="ORF">QYE76_025786</name>
</gene>
<comment type="caution">
    <text evidence="3">The sequence shown here is derived from an EMBL/GenBank/DDBJ whole genome shotgun (WGS) entry which is preliminary data.</text>
</comment>
<feature type="region of interest" description="Disordered" evidence="1">
    <location>
        <begin position="1"/>
        <end position="24"/>
    </location>
</feature>
<reference evidence="3" key="1">
    <citation type="submission" date="2023-07" db="EMBL/GenBank/DDBJ databases">
        <title>A chromosome-level genome assembly of Lolium multiflorum.</title>
        <authorList>
            <person name="Chen Y."/>
            <person name="Copetti D."/>
            <person name="Kolliker R."/>
            <person name="Studer B."/>
        </authorList>
    </citation>
    <scope>NUCLEOTIDE SEQUENCE</scope>
    <source>
        <strain evidence="3">02402/16</strain>
        <tissue evidence="3">Leaf</tissue>
    </source>
</reference>
<proteinExistence type="predicted"/>
<feature type="domain" description="F-box" evidence="2">
    <location>
        <begin position="30"/>
        <end position="70"/>
    </location>
</feature>
<dbReference type="SMART" id="SM00256">
    <property type="entry name" value="FBOX"/>
    <property type="match status" value="1"/>
</dbReference>
<evidence type="ECO:0000256" key="1">
    <source>
        <dbReference type="SAM" id="MobiDB-lite"/>
    </source>
</evidence>
<dbReference type="Gene3D" id="1.20.1280.50">
    <property type="match status" value="1"/>
</dbReference>
<dbReference type="InterPro" id="IPR001810">
    <property type="entry name" value="F-box_dom"/>
</dbReference>
<dbReference type="InterPro" id="IPR036047">
    <property type="entry name" value="F-box-like_dom_sf"/>
</dbReference>
<dbReference type="Proteomes" id="UP001231189">
    <property type="component" value="Unassembled WGS sequence"/>
</dbReference>
<evidence type="ECO:0000313" key="4">
    <source>
        <dbReference type="Proteomes" id="UP001231189"/>
    </source>
</evidence>
<dbReference type="EMBL" id="JAUUTY010000006">
    <property type="protein sequence ID" value="KAK1620269.1"/>
    <property type="molecule type" value="Genomic_DNA"/>
</dbReference>
<dbReference type="Pfam" id="PF23635">
    <property type="entry name" value="Beta-prop_AT5G49610-like"/>
    <property type="match status" value="1"/>
</dbReference>
<dbReference type="SUPFAM" id="SSF81383">
    <property type="entry name" value="F-box domain"/>
    <property type="match status" value="1"/>
</dbReference>
<dbReference type="PANTHER" id="PTHR32133">
    <property type="entry name" value="OS07G0120400 PROTEIN"/>
    <property type="match status" value="1"/>
</dbReference>
<evidence type="ECO:0000313" key="3">
    <source>
        <dbReference type="EMBL" id="KAK1620269.1"/>
    </source>
</evidence>
<sequence>MNREEGKMTPASRRRRRGTHSLAASPLDDDDLLREILVRLSPQPSSLPRASAVCKRWRRLVSDPGFFRRFRLHHCRNPPLLGFFEGSKGLTFVPTLEAPNRVHPGRFSLPSGVGDCFKCLGCRHGLVLISLRNRLQALVWDPVTGDQHRFTIPPGVATYGDSTLINGAVLRAAGHFQFQVVVVAADGDNQRRRALACVYSSQTGLWGDLISTPLSYKASGCIFPTFVNTNDAVLAGDSLYWVLAGNSERILEFDLVNQILTVIRVPVDARRQVSCFTLIRAEGGGLGVFFLSGSDSNCTAQSWERKTDCCGVASWLLARTIELDKILSLKAQKKEVIYVRGYAEENNVVFLSTFVSLFMVHLESLKFNMVFDTKPLALSQCHPFESVYAAEICGHDGADLLRST</sequence>
<dbReference type="AlphaFoldDB" id="A0AAD8VUY2"/>
<dbReference type="InterPro" id="IPR056594">
    <property type="entry name" value="AT5G49610-like_b-prop"/>
</dbReference>
<evidence type="ECO:0000259" key="2">
    <source>
        <dbReference type="SMART" id="SM00256"/>
    </source>
</evidence>
<dbReference type="PANTHER" id="PTHR32133:SF380">
    <property type="entry name" value="OS10G0137700 PROTEIN"/>
    <property type="match status" value="1"/>
</dbReference>
<name>A0AAD8VUY2_LOLMU</name>
<dbReference type="Pfam" id="PF12937">
    <property type="entry name" value="F-box-like"/>
    <property type="match status" value="1"/>
</dbReference>
<accession>A0AAD8VUY2</accession>